<dbReference type="GO" id="GO:0006260">
    <property type="term" value="P:DNA replication"/>
    <property type="evidence" value="ECO:0007669"/>
    <property type="project" value="UniProtKB-KW"/>
</dbReference>
<keyword evidence="2" id="KW-0235">DNA replication</keyword>
<keyword evidence="3" id="KW-0238">DNA-binding</keyword>
<comment type="subcellular location">
    <subcellularLocation>
        <location evidence="1">Nucleus</location>
    </subcellularLocation>
</comment>
<evidence type="ECO:0000256" key="6">
    <source>
        <dbReference type="ARBA" id="ARBA00038447"/>
    </source>
</evidence>
<dbReference type="AlphaFoldDB" id="A0A7E4UMD8"/>
<dbReference type="WBParaSite" id="Pan_g10498.t1">
    <property type="protein sequence ID" value="Pan_g10498.t1"/>
    <property type="gene ID" value="Pan_g10498"/>
</dbReference>
<organism evidence="7 8">
    <name type="scientific">Panagrellus redivivus</name>
    <name type="common">Microworm</name>
    <dbReference type="NCBI Taxonomy" id="6233"/>
    <lineage>
        <taxon>Eukaryota</taxon>
        <taxon>Metazoa</taxon>
        <taxon>Ecdysozoa</taxon>
        <taxon>Nematoda</taxon>
        <taxon>Chromadorea</taxon>
        <taxon>Rhabditida</taxon>
        <taxon>Tylenchina</taxon>
        <taxon>Panagrolaimomorpha</taxon>
        <taxon>Panagrolaimoidea</taxon>
        <taxon>Panagrolaimidae</taxon>
        <taxon>Panagrellus</taxon>
    </lineage>
</organism>
<evidence type="ECO:0000256" key="2">
    <source>
        <dbReference type="ARBA" id="ARBA00022705"/>
    </source>
</evidence>
<dbReference type="GO" id="GO:0031390">
    <property type="term" value="C:Ctf18 RFC-like complex"/>
    <property type="evidence" value="ECO:0007669"/>
    <property type="project" value="InterPro"/>
</dbReference>
<keyword evidence="5" id="KW-0131">Cell cycle</keyword>
<dbReference type="GO" id="GO:0003677">
    <property type="term" value="F:DNA binding"/>
    <property type="evidence" value="ECO:0007669"/>
    <property type="project" value="UniProtKB-KW"/>
</dbReference>
<dbReference type="PANTHER" id="PTHR28605">
    <property type="entry name" value="CTF8, CHROMOSOME TRANSMISSION FIDELITY FACTOR 8 HOMOLOG (S. CEREVISIAE)"/>
    <property type="match status" value="1"/>
</dbReference>
<dbReference type="Pfam" id="PF09696">
    <property type="entry name" value="Ctf8"/>
    <property type="match status" value="1"/>
</dbReference>
<evidence type="ECO:0000313" key="7">
    <source>
        <dbReference type="Proteomes" id="UP000492821"/>
    </source>
</evidence>
<dbReference type="GO" id="GO:0007064">
    <property type="term" value="P:mitotic sister chromatid cohesion"/>
    <property type="evidence" value="ECO:0007669"/>
    <property type="project" value="InterPro"/>
</dbReference>
<protein>
    <submittedName>
        <fullName evidence="8">Transcription factor TFIIIC triple barrel domain-containing protein</fullName>
    </submittedName>
</protein>
<keyword evidence="4" id="KW-0539">Nucleus</keyword>
<evidence type="ECO:0000256" key="1">
    <source>
        <dbReference type="ARBA" id="ARBA00004123"/>
    </source>
</evidence>
<comment type="similarity">
    <text evidence="6">Belongs to the CTF8 family.</text>
</comment>
<sequence>MQVAVIPNANGLLELTLIELQGDLFVHHDLSGVEFGKLHWGPNDSAYLRIGHNQFEGKMVTLEKPLLLLDKKSKVFEIAEREGSKNQAVSGTIAVEGIIERKLLFKTRPRPIIATPGSAAPVKSVNMSNIFGKK</sequence>
<evidence type="ECO:0000313" key="8">
    <source>
        <dbReference type="WBParaSite" id="Pan_g10498.t1"/>
    </source>
</evidence>
<reference evidence="7" key="1">
    <citation type="journal article" date="2013" name="Genetics">
        <title>The draft genome and transcriptome of Panagrellus redivivus are shaped by the harsh demands of a free-living lifestyle.</title>
        <authorList>
            <person name="Srinivasan J."/>
            <person name="Dillman A.R."/>
            <person name="Macchietto M.G."/>
            <person name="Heikkinen L."/>
            <person name="Lakso M."/>
            <person name="Fracchia K.M."/>
            <person name="Antoshechkin I."/>
            <person name="Mortazavi A."/>
            <person name="Wong G."/>
            <person name="Sternberg P.W."/>
        </authorList>
    </citation>
    <scope>NUCLEOTIDE SEQUENCE [LARGE SCALE GENOMIC DNA]</scope>
    <source>
        <strain evidence="7">MT8872</strain>
    </source>
</reference>
<evidence type="ECO:0000256" key="5">
    <source>
        <dbReference type="ARBA" id="ARBA00023306"/>
    </source>
</evidence>
<name>A0A7E4UMD8_PANRE</name>
<evidence type="ECO:0000256" key="4">
    <source>
        <dbReference type="ARBA" id="ARBA00023242"/>
    </source>
</evidence>
<dbReference type="InterPro" id="IPR018607">
    <property type="entry name" value="Ctf8"/>
</dbReference>
<dbReference type="Proteomes" id="UP000492821">
    <property type="component" value="Unassembled WGS sequence"/>
</dbReference>
<accession>A0A7E4UMD8</accession>
<evidence type="ECO:0000256" key="3">
    <source>
        <dbReference type="ARBA" id="ARBA00023125"/>
    </source>
</evidence>
<keyword evidence="7" id="KW-1185">Reference proteome</keyword>
<reference evidence="8" key="2">
    <citation type="submission" date="2020-10" db="UniProtKB">
        <authorList>
            <consortium name="WormBaseParasite"/>
        </authorList>
    </citation>
    <scope>IDENTIFICATION</scope>
</reference>
<dbReference type="PANTHER" id="PTHR28605:SF1">
    <property type="entry name" value="CHROMOSOME TRANSMISSION FIDELITY FACTOR 8"/>
    <property type="match status" value="1"/>
</dbReference>
<proteinExistence type="inferred from homology"/>